<dbReference type="InterPro" id="IPR050267">
    <property type="entry name" value="Anti-sigma-factor_SerPK"/>
</dbReference>
<keyword evidence="1" id="KW-0808">Transferase</keyword>
<evidence type="ECO:0000256" key="2">
    <source>
        <dbReference type="SAM" id="MobiDB-lite"/>
    </source>
</evidence>
<dbReference type="InterPro" id="IPR002645">
    <property type="entry name" value="STAS_dom"/>
</dbReference>
<comment type="caution">
    <text evidence="4">The sequence shown here is derived from an EMBL/GenBank/DDBJ whole genome shotgun (WGS) entry which is preliminary data.</text>
</comment>
<accession>A0ABW4T678</accession>
<dbReference type="SUPFAM" id="SSF52091">
    <property type="entry name" value="SpoIIaa-like"/>
    <property type="match status" value="1"/>
</dbReference>
<dbReference type="InterPro" id="IPR003594">
    <property type="entry name" value="HATPase_dom"/>
</dbReference>
<proteinExistence type="predicted"/>
<name>A0ABW4T678_9ACTN</name>
<dbReference type="CDD" id="cd16936">
    <property type="entry name" value="HATPase_RsbW-like"/>
    <property type="match status" value="1"/>
</dbReference>
<dbReference type="Pfam" id="PF13581">
    <property type="entry name" value="HATPase_c_2"/>
    <property type="match status" value="1"/>
</dbReference>
<dbReference type="PROSITE" id="PS50801">
    <property type="entry name" value="STAS"/>
    <property type="match status" value="1"/>
</dbReference>
<dbReference type="Gene3D" id="3.30.565.10">
    <property type="entry name" value="Histidine kinase-like ATPase, C-terminal domain"/>
    <property type="match status" value="1"/>
</dbReference>
<dbReference type="Proteomes" id="UP001597368">
    <property type="component" value="Unassembled WGS sequence"/>
</dbReference>
<dbReference type="RefSeq" id="WP_379577547.1">
    <property type="nucleotide sequence ID" value="NZ_JBHUFV010000052.1"/>
</dbReference>
<feature type="domain" description="STAS" evidence="3">
    <location>
        <begin position="166"/>
        <end position="244"/>
    </location>
</feature>
<protein>
    <submittedName>
        <fullName evidence="4">ATP-binding protein</fullName>
    </submittedName>
</protein>
<dbReference type="Pfam" id="PF01740">
    <property type="entry name" value="STAS"/>
    <property type="match status" value="1"/>
</dbReference>
<dbReference type="SUPFAM" id="SSF55874">
    <property type="entry name" value="ATPase domain of HSP90 chaperone/DNA topoisomerase II/histidine kinase"/>
    <property type="match status" value="1"/>
</dbReference>
<dbReference type="InterPro" id="IPR036513">
    <property type="entry name" value="STAS_dom_sf"/>
</dbReference>
<evidence type="ECO:0000313" key="4">
    <source>
        <dbReference type="EMBL" id="MFD1936877.1"/>
    </source>
</evidence>
<evidence type="ECO:0000313" key="5">
    <source>
        <dbReference type="Proteomes" id="UP001597368"/>
    </source>
</evidence>
<dbReference type="PANTHER" id="PTHR35526">
    <property type="entry name" value="ANTI-SIGMA-F FACTOR RSBW-RELATED"/>
    <property type="match status" value="1"/>
</dbReference>
<evidence type="ECO:0000256" key="1">
    <source>
        <dbReference type="ARBA" id="ARBA00022527"/>
    </source>
</evidence>
<gene>
    <name evidence="4" type="ORF">ACFSKW_35945</name>
</gene>
<keyword evidence="4" id="KW-0547">Nucleotide-binding</keyword>
<sequence>MTGDEDLNSPPVTTGRRGEIPDGTPPVLDQMFDGDSLYALRATLEAHASQAGLPEGRAGDLVITLHELATNAVLHGAGAGRVRIWKHAAALHCRVEDSGPPRSDAQPAAKWPYEHGHGLWIARYLSDGMSVSSGPSGTAVTVVFALPVNDHFTSFSLVRHARNAHVVLSLTGGLDQPAAQELGAAVRALLSEHPAPRLVLDLTGVTFWDAIGIAALVTTQQRIDETSAGVMFVTGLSDEFRKRLISLSPTPFTFSDTLDHAVQQLPPSTGA</sequence>
<evidence type="ECO:0000259" key="3">
    <source>
        <dbReference type="PROSITE" id="PS50801"/>
    </source>
</evidence>
<dbReference type="InterPro" id="IPR036890">
    <property type="entry name" value="HATPase_C_sf"/>
</dbReference>
<keyword evidence="5" id="KW-1185">Reference proteome</keyword>
<dbReference type="GO" id="GO:0005524">
    <property type="term" value="F:ATP binding"/>
    <property type="evidence" value="ECO:0007669"/>
    <property type="project" value="UniProtKB-KW"/>
</dbReference>
<feature type="region of interest" description="Disordered" evidence="2">
    <location>
        <begin position="1"/>
        <end position="26"/>
    </location>
</feature>
<dbReference type="EMBL" id="JBHUFV010000052">
    <property type="protein sequence ID" value="MFD1936877.1"/>
    <property type="molecule type" value="Genomic_DNA"/>
</dbReference>
<dbReference type="Gene3D" id="3.30.750.24">
    <property type="entry name" value="STAS domain"/>
    <property type="match status" value="1"/>
</dbReference>
<dbReference type="PANTHER" id="PTHR35526:SF3">
    <property type="entry name" value="ANTI-SIGMA-F FACTOR RSBW"/>
    <property type="match status" value="1"/>
</dbReference>
<keyword evidence="1" id="KW-0418">Kinase</keyword>
<keyword evidence="4" id="KW-0067">ATP-binding</keyword>
<dbReference type="CDD" id="cd07043">
    <property type="entry name" value="STAS_anti-anti-sigma_factors"/>
    <property type="match status" value="1"/>
</dbReference>
<keyword evidence="1" id="KW-0723">Serine/threonine-protein kinase</keyword>
<reference evidence="5" key="1">
    <citation type="journal article" date="2019" name="Int. J. Syst. Evol. Microbiol.">
        <title>The Global Catalogue of Microorganisms (GCM) 10K type strain sequencing project: providing services to taxonomists for standard genome sequencing and annotation.</title>
        <authorList>
            <consortium name="The Broad Institute Genomics Platform"/>
            <consortium name="The Broad Institute Genome Sequencing Center for Infectious Disease"/>
            <person name="Wu L."/>
            <person name="Ma J."/>
        </authorList>
    </citation>
    <scope>NUCLEOTIDE SEQUENCE [LARGE SCALE GENOMIC DNA]</scope>
    <source>
        <strain evidence="5">ICMP 6774ER</strain>
    </source>
</reference>
<organism evidence="4 5">
    <name type="scientific">Nonomuraea mangrovi</name>
    <dbReference type="NCBI Taxonomy" id="2316207"/>
    <lineage>
        <taxon>Bacteria</taxon>
        <taxon>Bacillati</taxon>
        <taxon>Actinomycetota</taxon>
        <taxon>Actinomycetes</taxon>
        <taxon>Streptosporangiales</taxon>
        <taxon>Streptosporangiaceae</taxon>
        <taxon>Nonomuraea</taxon>
    </lineage>
</organism>